<evidence type="ECO:0000256" key="7">
    <source>
        <dbReference type="SAM" id="MobiDB-lite"/>
    </source>
</evidence>
<evidence type="ECO:0000256" key="4">
    <source>
        <dbReference type="ARBA" id="ARBA00023242"/>
    </source>
</evidence>
<keyword evidence="2" id="KW-0805">Transcription regulation</keyword>
<dbReference type="PANTHER" id="PTHR11380:SF5">
    <property type="entry name" value="TRANSCRIPTION INITIATION FACTOR TFIID SUBUNIT 13"/>
    <property type="match status" value="1"/>
</dbReference>
<dbReference type="Proteomes" id="UP001175271">
    <property type="component" value="Unassembled WGS sequence"/>
</dbReference>
<evidence type="ECO:0000256" key="3">
    <source>
        <dbReference type="ARBA" id="ARBA00023163"/>
    </source>
</evidence>
<dbReference type="InterPro" id="IPR003195">
    <property type="entry name" value="TFIID_TAF13"/>
</dbReference>
<dbReference type="EMBL" id="JAUCMV010000005">
    <property type="protein sequence ID" value="KAK0397747.1"/>
    <property type="molecule type" value="Genomic_DNA"/>
</dbReference>
<dbReference type="GO" id="GO:0005669">
    <property type="term" value="C:transcription factor TFIID complex"/>
    <property type="evidence" value="ECO:0007669"/>
    <property type="project" value="TreeGrafter"/>
</dbReference>
<accession>A0AA39H1Z6</accession>
<proteinExistence type="inferred from homology"/>
<comment type="similarity">
    <text evidence="5">Belongs to the TAF13 family.</text>
</comment>
<feature type="compositionally biased region" description="Acidic residues" evidence="7">
    <location>
        <begin position="1"/>
        <end position="18"/>
    </location>
</feature>
<comment type="caution">
    <text evidence="8">The sequence shown here is derived from an EMBL/GenBank/DDBJ whole genome shotgun (WGS) entry which is preliminary data.</text>
</comment>
<dbReference type="GO" id="GO:0046982">
    <property type="term" value="F:protein heterodimerization activity"/>
    <property type="evidence" value="ECO:0007669"/>
    <property type="project" value="InterPro"/>
</dbReference>
<protein>
    <recommendedName>
        <fullName evidence="6">Transcription initiation factor TFIID subunit 13</fullName>
    </recommendedName>
</protein>
<keyword evidence="3" id="KW-0804">Transcription</keyword>
<evidence type="ECO:0000256" key="2">
    <source>
        <dbReference type="ARBA" id="ARBA00023015"/>
    </source>
</evidence>
<evidence type="ECO:0000256" key="1">
    <source>
        <dbReference type="ARBA" id="ARBA00004123"/>
    </source>
</evidence>
<name>A0AA39H1Z6_9BILA</name>
<dbReference type="GO" id="GO:0006366">
    <property type="term" value="P:transcription by RNA polymerase II"/>
    <property type="evidence" value="ECO:0007669"/>
    <property type="project" value="InterPro"/>
</dbReference>
<reference evidence="8" key="1">
    <citation type="submission" date="2023-06" db="EMBL/GenBank/DDBJ databases">
        <title>Genomic analysis of the entomopathogenic nematode Steinernema hermaphroditum.</title>
        <authorList>
            <person name="Schwarz E.M."/>
            <person name="Heppert J.K."/>
            <person name="Baniya A."/>
            <person name="Schwartz H.T."/>
            <person name="Tan C.-H."/>
            <person name="Antoshechkin I."/>
            <person name="Sternberg P.W."/>
            <person name="Goodrich-Blair H."/>
            <person name="Dillman A.R."/>
        </authorList>
    </citation>
    <scope>NUCLEOTIDE SEQUENCE</scope>
    <source>
        <strain evidence="8">PS9179</strain>
        <tissue evidence="8">Whole animal</tissue>
    </source>
</reference>
<sequence length="123" mass="14640">MIMDEELNFDSDMDEDEEDLKKRGPDEKKFLFRRELRSMLYGYGDEKVPYDKTLELLEQIVVDYIRMLCQCALNVGKPGKISLEDIHYIIRRDPKRFGRVKELLSMSEELKKARKAFEESKVL</sequence>
<dbReference type="PANTHER" id="PTHR11380">
    <property type="entry name" value="TRANSCRIPTION INITIATION FACTOR TFIID/SUPT3-RELATED"/>
    <property type="match status" value="1"/>
</dbReference>
<dbReference type="CDD" id="cd07978">
    <property type="entry name" value="HFD_TAF13"/>
    <property type="match status" value="1"/>
</dbReference>
<evidence type="ECO:0000256" key="5">
    <source>
        <dbReference type="ARBA" id="ARBA00038392"/>
    </source>
</evidence>
<evidence type="ECO:0000313" key="9">
    <source>
        <dbReference type="Proteomes" id="UP001175271"/>
    </source>
</evidence>
<dbReference type="InterPro" id="IPR009072">
    <property type="entry name" value="Histone-fold"/>
</dbReference>
<dbReference type="AlphaFoldDB" id="A0AA39H1Z6"/>
<dbReference type="Pfam" id="PF02269">
    <property type="entry name" value="TFIID-18kDa"/>
    <property type="match status" value="1"/>
</dbReference>
<feature type="region of interest" description="Disordered" evidence="7">
    <location>
        <begin position="1"/>
        <end position="22"/>
    </location>
</feature>
<organism evidence="8 9">
    <name type="scientific">Steinernema hermaphroditum</name>
    <dbReference type="NCBI Taxonomy" id="289476"/>
    <lineage>
        <taxon>Eukaryota</taxon>
        <taxon>Metazoa</taxon>
        <taxon>Ecdysozoa</taxon>
        <taxon>Nematoda</taxon>
        <taxon>Chromadorea</taxon>
        <taxon>Rhabditida</taxon>
        <taxon>Tylenchina</taxon>
        <taxon>Panagrolaimomorpha</taxon>
        <taxon>Strongyloidoidea</taxon>
        <taxon>Steinernematidae</taxon>
        <taxon>Steinernema</taxon>
    </lineage>
</organism>
<evidence type="ECO:0000313" key="8">
    <source>
        <dbReference type="EMBL" id="KAK0397747.1"/>
    </source>
</evidence>
<keyword evidence="9" id="KW-1185">Reference proteome</keyword>
<keyword evidence="4" id="KW-0539">Nucleus</keyword>
<evidence type="ECO:0000256" key="6">
    <source>
        <dbReference type="ARBA" id="ARBA00040136"/>
    </source>
</evidence>
<dbReference type="Gene3D" id="1.10.20.10">
    <property type="entry name" value="Histone, subunit A"/>
    <property type="match status" value="1"/>
</dbReference>
<comment type="subcellular location">
    <subcellularLocation>
        <location evidence="1">Nucleus</location>
    </subcellularLocation>
</comment>
<dbReference type="SUPFAM" id="SSF47113">
    <property type="entry name" value="Histone-fold"/>
    <property type="match status" value="1"/>
</dbReference>
<gene>
    <name evidence="8" type="ORF">QR680_002249</name>
</gene>